<gene>
    <name evidence="1" type="ORF">ABC228_00975</name>
</gene>
<proteinExistence type="predicted"/>
<sequence>MSKQLVVAALSNEIYLANINKNGMMSDSGREVVTDQVIQAMFQHMKKLYDRTGKTKYIIDGFGQIEFTPLEDDTQ</sequence>
<evidence type="ECO:0000313" key="1">
    <source>
        <dbReference type="EMBL" id="MEN2765746.1"/>
    </source>
</evidence>
<keyword evidence="2" id="KW-1185">Reference proteome</keyword>
<evidence type="ECO:0000313" key="2">
    <source>
        <dbReference type="Proteomes" id="UP001444625"/>
    </source>
</evidence>
<reference evidence="1 2" key="1">
    <citation type="submission" date="2024-05" db="EMBL/GenBank/DDBJ databases">
        <authorList>
            <person name="Haq I."/>
            <person name="Ullah Z."/>
            <person name="Ahmad R."/>
            <person name="Li M."/>
            <person name="Tong Y."/>
        </authorList>
    </citation>
    <scope>NUCLEOTIDE SEQUENCE [LARGE SCALE GENOMIC DNA]</scope>
    <source>
        <strain evidence="1 2">16A2E</strain>
    </source>
</reference>
<accession>A0ABU9XBX0</accession>
<name>A0ABU9XBX0_9BACI</name>
<dbReference type="Pfam" id="PF24233">
    <property type="entry name" value="DUF7446"/>
    <property type="match status" value="1"/>
</dbReference>
<dbReference type="Proteomes" id="UP001444625">
    <property type="component" value="Unassembled WGS sequence"/>
</dbReference>
<dbReference type="RefSeq" id="WP_345823220.1">
    <property type="nucleotide sequence ID" value="NZ_JBDIML010000001.1"/>
</dbReference>
<organism evidence="1 2">
    <name type="scientific">Ornithinibacillus xuwenensis</name>
    <dbReference type="NCBI Taxonomy" id="3144668"/>
    <lineage>
        <taxon>Bacteria</taxon>
        <taxon>Bacillati</taxon>
        <taxon>Bacillota</taxon>
        <taxon>Bacilli</taxon>
        <taxon>Bacillales</taxon>
        <taxon>Bacillaceae</taxon>
        <taxon>Ornithinibacillus</taxon>
    </lineage>
</organism>
<dbReference type="EMBL" id="JBDIML010000001">
    <property type="protein sequence ID" value="MEN2765746.1"/>
    <property type="molecule type" value="Genomic_DNA"/>
</dbReference>
<dbReference type="InterPro" id="IPR055869">
    <property type="entry name" value="DUF7446"/>
</dbReference>
<protein>
    <submittedName>
        <fullName evidence="1">Uncharacterized protein</fullName>
    </submittedName>
</protein>
<comment type="caution">
    <text evidence="1">The sequence shown here is derived from an EMBL/GenBank/DDBJ whole genome shotgun (WGS) entry which is preliminary data.</text>
</comment>